<protein>
    <submittedName>
        <fullName evidence="1">Uncharacterized protein</fullName>
    </submittedName>
</protein>
<dbReference type="Proteomes" id="UP000321570">
    <property type="component" value="Unassembled WGS sequence"/>
</dbReference>
<gene>
    <name evidence="1" type="ORF">WMSIL1_LOCUS2862</name>
</gene>
<keyword evidence="2" id="KW-1185">Reference proteome</keyword>
<proteinExistence type="predicted"/>
<dbReference type="AlphaFoldDB" id="A0A564Y4H0"/>
<organism evidence="1 2">
    <name type="scientific">Hymenolepis diminuta</name>
    <name type="common">Rat tapeworm</name>
    <dbReference type="NCBI Taxonomy" id="6216"/>
    <lineage>
        <taxon>Eukaryota</taxon>
        <taxon>Metazoa</taxon>
        <taxon>Spiralia</taxon>
        <taxon>Lophotrochozoa</taxon>
        <taxon>Platyhelminthes</taxon>
        <taxon>Cestoda</taxon>
        <taxon>Eucestoda</taxon>
        <taxon>Cyclophyllidea</taxon>
        <taxon>Hymenolepididae</taxon>
        <taxon>Hymenolepis</taxon>
    </lineage>
</organism>
<dbReference type="EMBL" id="CABIJS010000088">
    <property type="protein sequence ID" value="VUZ42192.1"/>
    <property type="molecule type" value="Genomic_DNA"/>
</dbReference>
<evidence type="ECO:0000313" key="1">
    <source>
        <dbReference type="EMBL" id="VUZ42192.1"/>
    </source>
</evidence>
<name>A0A564Y4H0_HYMDI</name>
<accession>A0A564Y4H0</accession>
<reference evidence="1 2" key="1">
    <citation type="submission" date="2019-07" db="EMBL/GenBank/DDBJ databases">
        <authorList>
            <person name="Jastrzebski P J."/>
            <person name="Paukszto L."/>
            <person name="Jastrzebski P J."/>
        </authorList>
    </citation>
    <scope>NUCLEOTIDE SEQUENCE [LARGE SCALE GENOMIC DNA]</scope>
    <source>
        <strain evidence="1 2">WMS-il1</strain>
    </source>
</reference>
<sequence length="89" mass="10048">MQHSELISVVGTELKPDLKLNGANQTTNGDLPLKPKGSEFECCSKLPERKLRTNTYIKMKFNEKRAGATSEKLKDFLLSFETTGRRMLS</sequence>
<evidence type="ECO:0000313" key="2">
    <source>
        <dbReference type="Proteomes" id="UP000321570"/>
    </source>
</evidence>